<accession>A0A918KDA6</accession>
<dbReference type="EMBL" id="BMYV01000001">
    <property type="protein sequence ID" value="GGX57820.1"/>
    <property type="molecule type" value="Genomic_DNA"/>
</dbReference>
<name>A0A918KDA6_9PROT</name>
<evidence type="ECO:0000256" key="1">
    <source>
        <dbReference type="SAM" id="MobiDB-lite"/>
    </source>
</evidence>
<gene>
    <name evidence="2" type="ORF">GCM10011309_03610</name>
</gene>
<evidence type="ECO:0000313" key="3">
    <source>
        <dbReference type="Proteomes" id="UP000600865"/>
    </source>
</evidence>
<dbReference type="AlphaFoldDB" id="A0A918KDA6"/>
<feature type="compositionally biased region" description="Polar residues" evidence="1">
    <location>
        <begin position="8"/>
        <end position="38"/>
    </location>
</feature>
<protein>
    <submittedName>
        <fullName evidence="2">Uncharacterized protein</fullName>
    </submittedName>
</protein>
<feature type="region of interest" description="Disordered" evidence="1">
    <location>
        <begin position="1"/>
        <end position="50"/>
    </location>
</feature>
<organism evidence="2 3">
    <name type="scientific">Litorimonas cladophorae</name>
    <dbReference type="NCBI Taxonomy" id="1220491"/>
    <lineage>
        <taxon>Bacteria</taxon>
        <taxon>Pseudomonadati</taxon>
        <taxon>Pseudomonadota</taxon>
        <taxon>Alphaproteobacteria</taxon>
        <taxon>Maricaulales</taxon>
        <taxon>Robiginitomaculaceae</taxon>
    </lineage>
</organism>
<dbReference type="Proteomes" id="UP000600865">
    <property type="component" value="Unassembled WGS sequence"/>
</dbReference>
<reference evidence="2 3" key="1">
    <citation type="journal article" date="2014" name="Int. J. Syst. Evol. Microbiol.">
        <title>Complete genome sequence of Corynebacterium casei LMG S-19264T (=DSM 44701T), isolated from a smear-ripened cheese.</title>
        <authorList>
            <consortium name="US DOE Joint Genome Institute (JGI-PGF)"/>
            <person name="Walter F."/>
            <person name="Albersmeier A."/>
            <person name="Kalinowski J."/>
            <person name="Ruckert C."/>
        </authorList>
    </citation>
    <scope>NUCLEOTIDE SEQUENCE [LARGE SCALE GENOMIC DNA]</scope>
    <source>
        <strain evidence="2 3">KCTC 23968</strain>
    </source>
</reference>
<evidence type="ECO:0000313" key="2">
    <source>
        <dbReference type="EMBL" id="GGX57820.1"/>
    </source>
</evidence>
<proteinExistence type="predicted"/>
<comment type="caution">
    <text evidence="2">The sequence shown here is derived from an EMBL/GenBank/DDBJ whole genome shotgun (WGS) entry which is preliminary data.</text>
</comment>
<sequence>MPPRAMQSRATTPSQRVAQLTAQSREQAQLPSVGQSIPPQGPIALSPEQARRSLFGRLNDDVKAPENTPQDMPIVTAVPSKPVTQEALSSPYGDLLAGGR</sequence>
<keyword evidence="3" id="KW-1185">Reference proteome</keyword>